<organism evidence="2 3">
    <name type="scientific">Acetobacter pomorum</name>
    <dbReference type="NCBI Taxonomy" id="65959"/>
    <lineage>
        <taxon>Bacteria</taxon>
        <taxon>Pseudomonadati</taxon>
        <taxon>Pseudomonadota</taxon>
        <taxon>Alphaproteobacteria</taxon>
        <taxon>Acetobacterales</taxon>
        <taxon>Acetobacteraceae</taxon>
        <taxon>Acetobacter</taxon>
    </lineage>
</organism>
<sequence length="65" mass="7373">MPLSQRPYILQTKRKPVMDNFTVNMIGIVVPFCIITLVVGFALGPILRQLNKLRDRLDAQASHHS</sequence>
<proteinExistence type="predicted"/>
<dbReference type="EMBL" id="PEBQ01000043">
    <property type="protein sequence ID" value="PHY94995.1"/>
    <property type="molecule type" value="Genomic_DNA"/>
</dbReference>
<dbReference type="AlphaFoldDB" id="A0A2G4RGY4"/>
<keyword evidence="3" id="KW-1185">Reference proteome</keyword>
<dbReference type="Proteomes" id="UP000228751">
    <property type="component" value="Unassembled WGS sequence"/>
</dbReference>
<reference evidence="2 3" key="1">
    <citation type="submission" date="2017-10" db="EMBL/GenBank/DDBJ databases">
        <title>Genomic analysis of the genus Acetobacter.</title>
        <authorList>
            <person name="Kim K.H."/>
            <person name="Chun B.H."/>
            <person name="Son A.R."/>
            <person name="Jeon C.O."/>
        </authorList>
    </citation>
    <scope>NUCLEOTIDE SEQUENCE [LARGE SCALE GENOMIC DNA]</scope>
    <source>
        <strain evidence="2 3">LHT 2458</strain>
    </source>
</reference>
<evidence type="ECO:0000313" key="2">
    <source>
        <dbReference type="EMBL" id="PHY94995.1"/>
    </source>
</evidence>
<accession>A0A2G4RGY4</accession>
<name>A0A2G4RGY4_9PROT</name>
<comment type="caution">
    <text evidence="2">The sequence shown here is derived from an EMBL/GenBank/DDBJ whole genome shotgun (WGS) entry which is preliminary data.</text>
</comment>
<evidence type="ECO:0000256" key="1">
    <source>
        <dbReference type="SAM" id="Phobius"/>
    </source>
</evidence>
<keyword evidence="1" id="KW-0812">Transmembrane</keyword>
<gene>
    <name evidence="2" type="ORF">CSR02_03430</name>
</gene>
<keyword evidence="1" id="KW-0472">Membrane</keyword>
<protein>
    <submittedName>
        <fullName evidence="2">Uncharacterized protein</fullName>
    </submittedName>
</protein>
<evidence type="ECO:0000313" key="3">
    <source>
        <dbReference type="Proteomes" id="UP000228751"/>
    </source>
</evidence>
<feature type="transmembrane region" description="Helical" evidence="1">
    <location>
        <begin position="21"/>
        <end position="47"/>
    </location>
</feature>
<keyword evidence="1" id="KW-1133">Transmembrane helix</keyword>